<evidence type="ECO:0000259" key="6">
    <source>
        <dbReference type="Pfam" id="PF04453"/>
    </source>
</evidence>
<dbReference type="PANTHER" id="PTHR30189:SF1">
    <property type="entry name" value="LPS-ASSEMBLY PROTEIN LPTD"/>
    <property type="match status" value="1"/>
</dbReference>
<evidence type="ECO:0000256" key="1">
    <source>
        <dbReference type="ARBA" id="ARBA00022729"/>
    </source>
</evidence>
<sequence>MNKAYSLLIAVFSSFSAQIVLAEDTASSTEGFEYAFQPLSWYPLDELTDKEKEGMPSFCAGKYRPIPIIPRTDEATLVEANESDINKNGDALLIGDVEFSQLDQKIHSDQATWSQEERTAEFVGNVTIINSELVMTGDYAKVNQNDQSAYVENGEYSIPMSHMRGTAEKIDSTGPLLFTMTGSTFTFCEPGQNDWDVKASEINIDRESGIGSAWNARIRIKEFPVMYFPYYRFPLDDRRMTGLLDPTISINGQFQAEEMSIPLYLNLHPQADATITPTKLLDRGLLWETQFRHLTSPFGYGELNYGTLEDDDLYLQDDPNSNEEKQDRWSLNYQQSGNITGSWNHRWEYNRVSDNEYFNDMSPSGSINRDTHLPTRGEIYFDQSEWHFDVLGEGYQTIDDNIALSDRPYQRIPQVNFTYKPETITGLGGSMVTQATQFERKNTDLTGTDAVNGSRLVFDTSISYTMEWPFAYVTPKAEYKMRQYSLTDVDQALLDEGYEENPSYAVPKYSIDAGMFFERPLNLFESDFTQTLEPRVMHLQVPYVDQSDIPNFDSSELTFNYNQLFRDYRFNGNDRIGDTNQTTLGLTTRFLRDSDGNEQFNASIGQIFYHADRKVQLEGDTLGQEDLTKTSSTIVESNWSPYEEWRLYGMLEWGQAPEVIGEDTVDQFLQRQISIEYNDKMNHMANIGLRENEATKVRQLDVGVFWALSDSWALIGSRKMDLWDYDEGEVEPIDPVIEALAGLEYQTCCWSTRIVYQEQTKRVTN</sequence>
<evidence type="ECO:0000259" key="5">
    <source>
        <dbReference type="Pfam" id="PF03968"/>
    </source>
</evidence>
<dbReference type="GO" id="GO:1990351">
    <property type="term" value="C:transporter complex"/>
    <property type="evidence" value="ECO:0007669"/>
    <property type="project" value="TreeGrafter"/>
</dbReference>
<dbReference type="InterPro" id="IPR005653">
    <property type="entry name" value="OstA-like_N"/>
</dbReference>
<dbReference type="EMBL" id="MABE01000116">
    <property type="protein sequence ID" value="OUS41238.1"/>
    <property type="molecule type" value="Genomic_DNA"/>
</dbReference>
<proteinExistence type="inferred from homology"/>
<protein>
    <recommendedName>
        <fullName evidence="9">LPS-assembly protein LptD</fullName>
    </recommendedName>
</protein>
<feature type="chain" id="PRO_5012011832" description="LPS-assembly protein LptD" evidence="4">
    <location>
        <begin position="23"/>
        <end position="765"/>
    </location>
</feature>
<evidence type="ECO:0000256" key="2">
    <source>
        <dbReference type="ARBA" id="ARBA00023136"/>
    </source>
</evidence>
<dbReference type="AlphaFoldDB" id="A0A1Y5HVA0"/>
<evidence type="ECO:0000313" key="7">
    <source>
        <dbReference type="EMBL" id="OUS41238.1"/>
    </source>
</evidence>
<evidence type="ECO:0008006" key="9">
    <source>
        <dbReference type="Google" id="ProtNLM"/>
    </source>
</evidence>
<dbReference type="PANTHER" id="PTHR30189">
    <property type="entry name" value="LPS-ASSEMBLY PROTEIN"/>
    <property type="match status" value="1"/>
</dbReference>
<keyword evidence="3" id="KW-0998">Cell outer membrane</keyword>
<organism evidence="7 8">
    <name type="scientific">Oleispira antarctica</name>
    <dbReference type="NCBI Taxonomy" id="188908"/>
    <lineage>
        <taxon>Bacteria</taxon>
        <taxon>Pseudomonadati</taxon>
        <taxon>Pseudomonadota</taxon>
        <taxon>Gammaproteobacteria</taxon>
        <taxon>Oceanospirillales</taxon>
        <taxon>Oceanospirillaceae</taxon>
        <taxon>Oleispira</taxon>
    </lineage>
</organism>
<comment type="caution">
    <text evidence="7">The sequence shown here is derived from an EMBL/GenBank/DDBJ whole genome shotgun (WGS) entry which is preliminary data.</text>
</comment>
<dbReference type="GO" id="GO:0015920">
    <property type="term" value="P:lipopolysaccharide transport"/>
    <property type="evidence" value="ECO:0007669"/>
    <property type="project" value="InterPro"/>
</dbReference>
<dbReference type="Pfam" id="PF04453">
    <property type="entry name" value="LptD"/>
    <property type="match status" value="1"/>
</dbReference>
<keyword evidence="1 4" id="KW-0732">Signal</keyword>
<feature type="non-terminal residue" evidence="7">
    <location>
        <position position="765"/>
    </location>
</feature>
<reference evidence="8" key="1">
    <citation type="journal article" date="2017" name="Proc. Natl. Acad. Sci. U.S.A.">
        <title>Simulation of Deepwater Horizon oil plume reveals substrate specialization within a complex community of hydrocarbon degraders.</title>
        <authorList>
            <person name="Hu P."/>
            <person name="Dubinsky E.A."/>
            <person name="Probst A.J."/>
            <person name="Wang J."/>
            <person name="Sieber C.M.K."/>
            <person name="Tom L.M."/>
            <person name="Gardinali P."/>
            <person name="Banfield J.F."/>
            <person name="Atlas R.M."/>
            <person name="Andersen G.L."/>
        </authorList>
    </citation>
    <scope>NUCLEOTIDE SEQUENCE [LARGE SCALE GENOMIC DNA]</scope>
</reference>
<feature type="domain" description="LptD C-terminal" evidence="6">
    <location>
        <begin position="327"/>
        <end position="712"/>
    </location>
</feature>
<gene>
    <name evidence="7" type="ORF">A9R00_01950</name>
</gene>
<evidence type="ECO:0000256" key="3">
    <source>
        <dbReference type="ARBA" id="ARBA00023237"/>
    </source>
</evidence>
<dbReference type="Pfam" id="PF03968">
    <property type="entry name" value="LptD_N"/>
    <property type="match status" value="1"/>
</dbReference>
<dbReference type="InterPro" id="IPR007543">
    <property type="entry name" value="LptD_C"/>
</dbReference>
<feature type="signal peptide" evidence="4">
    <location>
        <begin position="1"/>
        <end position="22"/>
    </location>
</feature>
<accession>A0A1Y5HVA0</accession>
<dbReference type="InterPro" id="IPR020889">
    <property type="entry name" value="LipoPS_assembly_LptD"/>
</dbReference>
<evidence type="ECO:0000256" key="4">
    <source>
        <dbReference type="SAM" id="SignalP"/>
    </source>
</evidence>
<name>A0A1Y5HVA0_OLEAN</name>
<keyword evidence="2" id="KW-0472">Membrane</keyword>
<feature type="domain" description="Organic solvent tolerance-like N-terminal" evidence="5">
    <location>
        <begin position="105"/>
        <end position="209"/>
    </location>
</feature>
<dbReference type="InterPro" id="IPR050218">
    <property type="entry name" value="LptD"/>
</dbReference>
<dbReference type="HAMAP" id="MF_01411">
    <property type="entry name" value="LPS_assembly_LptD"/>
    <property type="match status" value="1"/>
</dbReference>
<dbReference type="GO" id="GO:0009279">
    <property type="term" value="C:cell outer membrane"/>
    <property type="evidence" value="ECO:0007669"/>
    <property type="project" value="InterPro"/>
</dbReference>
<dbReference type="Gene3D" id="2.60.450.10">
    <property type="entry name" value="Lipopolysaccharide (LPS) transport protein A like domain"/>
    <property type="match status" value="1"/>
</dbReference>
<evidence type="ECO:0000313" key="8">
    <source>
        <dbReference type="Proteomes" id="UP000227088"/>
    </source>
</evidence>
<dbReference type="Proteomes" id="UP000227088">
    <property type="component" value="Unassembled WGS sequence"/>
</dbReference>
<dbReference type="GO" id="GO:0043165">
    <property type="term" value="P:Gram-negative-bacterium-type cell outer membrane assembly"/>
    <property type="evidence" value="ECO:0007669"/>
    <property type="project" value="InterPro"/>
</dbReference>